<evidence type="ECO:0000313" key="2">
    <source>
        <dbReference type="Proteomes" id="UP000838686"/>
    </source>
</evidence>
<proteinExistence type="predicted"/>
<name>A0ABN8GTZ7_9BACL</name>
<comment type="caution">
    <text evidence="1">The sequence shown here is derived from an EMBL/GenBank/DDBJ whole genome shotgun (WGS) entry which is preliminary data.</text>
</comment>
<dbReference type="RefSeq" id="WP_236344036.1">
    <property type="nucleotide sequence ID" value="NZ_CAKMMF010000021.1"/>
</dbReference>
<reference evidence="1" key="1">
    <citation type="submission" date="2022-01" db="EMBL/GenBank/DDBJ databases">
        <authorList>
            <person name="Criscuolo A."/>
        </authorList>
    </citation>
    <scope>NUCLEOTIDE SEQUENCE</scope>
    <source>
        <strain evidence="1">CIP111893</strain>
    </source>
</reference>
<dbReference type="Proteomes" id="UP000838686">
    <property type="component" value="Unassembled WGS sequence"/>
</dbReference>
<evidence type="ECO:0000313" key="1">
    <source>
        <dbReference type="EMBL" id="CAH1213316.1"/>
    </source>
</evidence>
<protein>
    <recommendedName>
        <fullName evidence="3">DUF2281 domain-containing protein</fullName>
    </recommendedName>
</protein>
<gene>
    <name evidence="1" type="ORF">PAECIP111893_03668</name>
</gene>
<accession>A0ABN8GTZ7</accession>
<keyword evidence="2" id="KW-1185">Reference proteome</keyword>
<sequence>MSANKEEIKKLIDTIPEQDAAEVLDFIGFLKMKRERESFRDLEKASASSTEFWNNPIDDEVWNHV</sequence>
<organism evidence="1 2">
    <name type="scientific">Paenibacillus plantiphilus</name>
    <dbReference type="NCBI Taxonomy" id="2905650"/>
    <lineage>
        <taxon>Bacteria</taxon>
        <taxon>Bacillati</taxon>
        <taxon>Bacillota</taxon>
        <taxon>Bacilli</taxon>
        <taxon>Bacillales</taxon>
        <taxon>Paenibacillaceae</taxon>
        <taxon>Paenibacillus</taxon>
    </lineage>
</organism>
<dbReference type="EMBL" id="CAKMMF010000021">
    <property type="protein sequence ID" value="CAH1213316.1"/>
    <property type="molecule type" value="Genomic_DNA"/>
</dbReference>
<evidence type="ECO:0008006" key="3">
    <source>
        <dbReference type="Google" id="ProtNLM"/>
    </source>
</evidence>